<evidence type="ECO:0000256" key="10">
    <source>
        <dbReference type="ARBA" id="ARBA00022833"/>
    </source>
</evidence>
<keyword evidence="7" id="KW-0479">Metal-binding</keyword>
<dbReference type="InterPro" id="IPR013083">
    <property type="entry name" value="Znf_RING/FYVE/PHD"/>
</dbReference>
<comment type="pathway">
    <text evidence="3">Protein modification; protein ubiquitination.</text>
</comment>
<dbReference type="GO" id="GO:0016020">
    <property type="term" value="C:membrane"/>
    <property type="evidence" value="ECO:0007669"/>
    <property type="project" value="UniProtKB-SubCell"/>
</dbReference>
<evidence type="ECO:0000256" key="9">
    <source>
        <dbReference type="ARBA" id="ARBA00022786"/>
    </source>
</evidence>
<keyword evidence="12 16" id="KW-0472">Membrane</keyword>
<keyword evidence="19" id="KW-1185">Reference proteome</keyword>
<dbReference type="FunFam" id="3.30.40.10:FF:000187">
    <property type="entry name" value="E3 ubiquitin-protein ligase ATL6"/>
    <property type="match status" value="1"/>
</dbReference>
<dbReference type="InterPro" id="IPR001841">
    <property type="entry name" value="Znf_RING"/>
</dbReference>
<keyword evidence="9" id="KW-0833">Ubl conjugation pathway</keyword>
<proteinExistence type="inferred from homology"/>
<keyword evidence="11 16" id="KW-1133">Transmembrane helix</keyword>
<dbReference type="EMBL" id="CM035443">
    <property type="protein sequence ID" value="KAH7277734.1"/>
    <property type="molecule type" value="Genomic_DNA"/>
</dbReference>
<sequence length="612" mass="66164">MATRSLLNSPSAPVSAQVSPSIIVIIVVLTVIFFFSAFLHLLIRWLARHPELVRRGVRGHVIMDVGPNNSNIIALTALQGQLHQLFSMQDTGLQRSLVEALPVFPYKAAMDAFKEGADCAICLCEFEEEDVLRLLPSCGHAFHTECIDTWLFSHSTCPLCRMIVLADCWIPNSLHLQLLSNAPTRSAVADVEHQRQTGDTVEFAQSSSGAMNGTSSGRSSLGHRIPNASELEKGATSNLITGSSRRTCASAIFQSSENGQSDRLSNCAQRTTLVKEDDGTTPLMKTTPLEARNHIRFASCGSSVSSSAGADSKSLSYVSYCNITESHSGRYSDRSDHASTNTSRRLISLHLGKCGFVESHEHPYGPCVSGISDGRGLRIKSYSKGSYEYVIRKSTNLEFPVSPSPSKVASSSADSSRFCDLLSLNNHVSSSATGNPASGHFGLIRLCHRSDLASRAKDLIHQKNFCTSQRSGTAERREHRAAAPLNCSLSNEKSSSSDYRALNVINELGAAVHCTSESGNHCRVKLADSSGLVSSCLLPAGPSQRHELATRLRSRATRRSLSESEALSFWEPKLSGTADIEMQNPDTRLDNDPPQMILGGVSTGSDWPTGLP</sequence>
<dbReference type="GO" id="GO:0061630">
    <property type="term" value="F:ubiquitin protein ligase activity"/>
    <property type="evidence" value="ECO:0007669"/>
    <property type="project" value="UniProtKB-EC"/>
</dbReference>
<dbReference type="OrthoDB" id="8062037at2759"/>
<keyword evidence="8 14" id="KW-0863">Zinc-finger</keyword>
<evidence type="ECO:0000256" key="7">
    <source>
        <dbReference type="ARBA" id="ARBA00022723"/>
    </source>
</evidence>
<protein>
    <recommendedName>
        <fullName evidence="4">RING-type E3 ubiquitin transferase</fullName>
        <ecNumber evidence="4">2.3.2.27</ecNumber>
    </recommendedName>
</protein>
<comment type="subcellular location">
    <subcellularLocation>
        <location evidence="2">Membrane</location>
        <topology evidence="2">Single-pass membrane protein</topology>
    </subcellularLocation>
</comment>
<organism evidence="18 19">
    <name type="scientific">Ceratopteris richardii</name>
    <name type="common">Triangle waterfern</name>
    <dbReference type="NCBI Taxonomy" id="49495"/>
    <lineage>
        <taxon>Eukaryota</taxon>
        <taxon>Viridiplantae</taxon>
        <taxon>Streptophyta</taxon>
        <taxon>Embryophyta</taxon>
        <taxon>Tracheophyta</taxon>
        <taxon>Polypodiopsida</taxon>
        <taxon>Polypodiidae</taxon>
        <taxon>Polypodiales</taxon>
        <taxon>Pteridineae</taxon>
        <taxon>Pteridaceae</taxon>
        <taxon>Parkerioideae</taxon>
        <taxon>Ceratopteris</taxon>
    </lineage>
</organism>
<dbReference type="Pfam" id="PF13639">
    <property type="entry name" value="zf-RING_2"/>
    <property type="match status" value="1"/>
</dbReference>
<evidence type="ECO:0000313" key="18">
    <source>
        <dbReference type="EMBL" id="KAH7277734.1"/>
    </source>
</evidence>
<dbReference type="AlphaFoldDB" id="A0A8T2Q1V8"/>
<evidence type="ECO:0000256" key="15">
    <source>
        <dbReference type="SAM" id="MobiDB-lite"/>
    </source>
</evidence>
<evidence type="ECO:0000256" key="13">
    <source>
        <dbReference type="ARBA" id="ARBA00024209"/>
    </source>
</evidence>
<feature type="domain" description="RING-type" evidence="17">
    <location>
        <begin position="119"/>
        <end position="161"/>
    </location>
</feature>
<keyword evidence="6 16" id="KW-0812">Transmembrane</keyword>
<dbReference type="GO" id="GO:0008270">
    <property type="term" value="F:zinc ion binding"/>
    <property type="evidence" value="ECO:0007669"/>
    <property type="project" value="UniProtKB-KW"/>
</dbReference>
<evidence type="ECO:0000256" key="4">
    <source>
        <dbReference type="ARBA" id="ARBA00012483"/>
    </source>
</evidence>
<comment type="catalytic activity">
    <reaction evidence="1">
        <text>S-ubiquitinyl-[E2 ubiquitin-conjugating enzyme]-L-cysteine + [acceptor protein]-L-lysine = [E2 ubiquitin-conjugating enzyme]-L-cysteine + N(6)-ubiquitinyl-[acceptor protein]-L-lysine.</text>
        <dbReference type="EC" id="2.3.2.27"/>
    </reaction>
</comment>
<feature type="transmembrane region" description="Helical" evidence="16">
    <location>
        <begin position="20"/>
        <end position="46"/>
    </location>
</feature>
<feature type="compositionally biased region" description="Polar residues" evidence="15">
    <location>
        <begin position="200"/>
        <end position="219"/>
    </location>
</feature>
<feature type="region of interest" description="Disordered" evidence="15">
    <location>
        <begin position="200"/>
        <end position="221"/>
    </location>
</feature>
<evidence type="ECO:0000259" key="17">
    <source>
        <dbReference type="PROSITE" id="PS50089"/>
    </source>
</evidence>
<evidence type="ECO:0000256" key="2">
    <source>
        <dbReference type="ARBA" id="ARBA00004167"/>
    </source>
</evidence>
<evidence type="ECO:0000256" key="6">
    <source>
        <dbReference type="ARBA" id="ARBA00022692"/>
    </source>
</evidence>
<evidence type="ECO:0000256" key="8">
    <source>
        <dbReference type="ARBA" id="ARBA00022771"/>
    </source>
</evidence>
<evidence type="ECO:0000256" key="5">
    <source>
        <dbReference type="ARBA" id="ARBA00022679"/>
    </source>
</evidence>
<evidence type="ECO:0000313" key="19">
    <source>
        <dbReference type="Proteomes" id="UP000825935"/>
    </source>
</evidence>
<evidence type="ECO:0000256" key="1">
    <source>
        <dbReference type="ARBA" id="ARBA00000900"/>
    </source>
</evidence>
<keyword evidence="10" id="KW-0862">Zinc</keyword>
<dbReference type="EC" id="2.3.2.27" evidence="4"/>
<evidence type="ECO:0000256" key="14">
    <source>
        <dbReference type="PROSITE-ProRule" id="PRU00175"/>
    </source>
</evidence>
<accession>A0A8T2Q1V8</accession>
<keyword evidence="5" id="KW-0808">Transferase</keyword>
<dbReference type="PANTHER" id="PTHR45768">
    <property type="entry name" value="E3 UBIQUITIN-PROTEIN LIGASE RNF13-LIKE"/>
    <property type="match status" value="1"/>
</dbReference>
<dbReference type="EMBL" id="CM035443">
    <property type="protein sequence ID" value="KAH7277735.1"/>
    <property type="molecule type" value="Genomic_DNA"/>
</dbReference>
<dbReference type="CDD" id="cd16461">
    <property type="entry name" value="RING-H2_EL5-like"/>
    <property type="match status" value="1"/>
</dbReference>
<dbReference type="Proteomes" id="UP000825935">
    <property type="component" value="Chromosome 38"/>
</dbReference>
<evidence type="ECO:0000256" key="11">
    <source>
        <dbReference type="ARBA" id="ARBA00022989"/>
    </source>
</evidence>
<dbReference type="EMBL" id="CM035443">
    <property type="protein sequence ID" value="KAH7277736.1"/>
    <property type="molecule type" value="Genomic_DNA"/>
</dbReference>
<comment type="caution">
    <text evidence="18">The sequence shown here is derived from an EMBL/GenBank/DDBJ whole genome shotgun (WGS) entry which is preliminary data.</text>
</comment>
<name>A0A8T2Q1V8_CERRI</name>
<evidence type="ECO:0000256" key="16">
    <source>
        <dbReference type="SAM" id="Phobius"/>
    </source>
</evidence>
<gene>
    <name evidence="18" type="ORF">KP509_38G004700</name>
</gene>
<comment type="similarity">
    <text evidence="13">Belongs to the RING-type zinc finger family. ATL subfamily.</text>
</comment>
<dbReference type="SUPFAM" id="SSF57850">
    <property type="entry name" value="RING/U-box"/>
    <property type="match status" value="1"/>
</dbReference>
<reference evidence="18" key="1">
    <citation type="submission" date="2021-08" db="EMBL/GenBank/DDBJ databases">
        <title>WGS assembly of Ceratopteris richardii.</title>
        <authorList>
            <person name="Marchant D.B."/>
            <person name="Chen G."/>
            <person name="Jenkins J."/>
            <person name="Shu S."/>
            <person name="Leebens-Mack J."/>
            <person name="Grimwood J."/>
            <person name="Schmutz J."/>
            <person name="Soltis P."/>
            <person name="Soltis D."/>
            <person name="Chen Z.-H."/>
        </authorList>
    </citation>
    <scope>NUCLEOTIDE SEQUENCE</scope>
    <source>
        <strain evidence="18">Whitten #5841</strain>
        <tissue evidence="18">Leaf</tissue>
    </source>
</reference>
<feature type="region of interest" description="Disordered" evidence="15">
    <location>
        <begin position="577"/>
        <end position="612"/>
    </location>
</feature>
<evidence type="ECO:0000256" key="12">
    <source>
        <dbReference type="ARBA" id="ARBA00023136"/>
    </source>
</evidence>
<dbReference type="Gene3D" id="3.30.40.10">
    <property type="entry name" value="Zinc/RING finger domain, C3HC4 (zinc finger)"/>
    <property type="match status" value="1"/>
</dbReference>
<dbReference type="PANTHER" id="PTHR45768:SF18">
    <property type="entry name" value="RING-H2 FINGER PROTEIN ATL47-RELATED"/>
    <property type="match status" value="1"/>
</dbReference>
<dbReference type="SMART" id="SM00184">
    <property type="entry name" value="RING"/>
    <property type="match status" value="1"/>
</dbReference>
<dbReference type="PROSITE" id="PS50089">
    <property type="entry name" value="ZF_RING_2"/>
    <property type="match status" value="1"/>
</dbReference>
<evidence type="ECO:0000256" key="3">
    <source>
        <dbReference type="ARBA" id="ARBA00004906"/>
    </source>
</evidence>